<accession>A0ACC1N3R4</accession>
<reference evidence="1" key="1">
    <citation type="submission" date="2022-08" db="EMBL/GenBank/DDBJ databases">
        <title>Genome Sequence of Lecanicillium fungicola.</title>
        <authorList>
            <person name="Buettner E."/>
        </authorList>
    </citation>
    <scope>NUCLEOTIDE SEQUENCE</scope>
    <source>
        <strain evidence="1">Babe33</strain>
    </source>
</reference>
<evidence type="ECO:0000313" key="2">
    <source>
        <dbReference type="Proteomes" id="UP001143910"/>
    </source>
</evidence>
<evidence type="ECO:0000313" key="1">
    <source>
        <dbReference type="EMBL" id="KAJ2973709.1"/>
    </source>
</evidence>
<dbReference type="EMBL" id="JANJQO010000931">
    <property type="protein sequence ID" value="KAJ2973709.1"/>
    <property type="molecule type" value="Genomic_DNA"/>
</dbReference>
<comment type="caution">
    <text evidence="1">The sequence shown here is derived from an EMBL/GenBank/DDBJ whole genome shotgun (WGS) entry which is preliminary data.</text>
</comment>
<name>A0ACC1N3R4_9HYPO</name>
<protein>
    <submittedName>
        <fullName evidence="1">Uncharacterized protein</fullName>
    </submittedName>
</protein>
<proteinExistence type="predicted"/>
<gene>
    <name evidence="1" type="ORF">NQ176_g6453</name>
</gene>
<dbReference type="Proteomes" id="UP001143910">
    <property type="component" value="Unassembled WGS sequence"/>
</dbReference>
<sequence>MLAKSIAPLAALAGLASLASAAGPIRIRDTIPTNVDGSQYNNPTAGPPSSWFAGDSSLPVSKIVAAVAGMNVAQPGDTYARGTKMSKNATIHSDWANLSKGAAYAFVADMDVDCDGIDNPCVGNDDGQDETNFGSLAAYEVPYVVIPDRFATQHRKELKGNNVVAVICDGKLFYGVFGDTNADSPQSIGEASWLIANTCWPNKGMNGGMGHAADDVTYIFFTGADSVLPKTAIGKQYLTNFAALKNLGDSKMRDLVASLQL</sequence>
<organism evidence="1 2">
    <name type="scientific">Zarea fungicola</name>
    <dbReference type="NCBI Taxonomy" id="93591"/>
    <lineage>
        <taxon>Eukaryota</taxon>
        <taxon>Fungi</taxon>
        <taxon>Dikarya</taxon>
        <taxon>Ascomycota</taxon>
        <taxon>Pezizomycotina</taxon>
        <taxon>Sordariomycetes</taxon>
        <taxon>Hypocreomycetidae</taxon>
        <taxon>Hypocreales</taxon>
        <taxon>Cordycipitaceae</taxon>
        <taxon>Zarea</taxon>
    </lineage>
</organism>
<keyword evidence="2" id="KW-1185">Reference proteome</keyword>